<comment type="caution">
    <text evidence="1">The sequence shown here is derived from an EMBL/GenBank/DDBJ whole genome shotgun (WGS) entry which is preliminary data.</text>
</comment>
<keyword evidence="2" id="KW-1185">Reference proteome</keyword>
<proteinExistence type="predicted"/>
<accession>A0ACB8RVP5</accession>
<dbReference type="Proteomes" id="UP000814033">
    <property type="component" value="Unassembled WGS sequence"/>
</dbReference>
<dbReference type="EMBL" id="MU275894">
    <property type="protein sequence ID" value="KAI0047973.1"/>
    <property type="molecule type" value="Genomic_DNA"/>
</dbReference>
<evidence type="ECO:0000313" key="2">
    <source>
        <dbReference type="Proteomes" id="UP000814033"/>
    </source>
</evidence>
<protein>
    <submittedName>
        <fullName evidence="1">Uncharacterized protein</fullName>
    </submittedName>
</protein>
<name>A0ACB8RVP5_9AGAM</name>
<reference evidence="1" key="1">
    <citation type="submission" date="2021-02" db="EMBL/GenBank/DDBJ databases">
        <authorList>
            <consortium name="DOE Joint Genome Institute"/>
            <person name="Ahrendt S."/>
            <person name="Looney B.P."/>
            <person name="Miyauchi S."/>
            <person name="Morin E."/>
            <person name="Drula E."/>
            <person name="Courty P.E."/>
            <person name="Chicoki N."/>
            <person name="Fauchery L."/>
            <person name="Kohler A."/>
            <person name="Kuo A."/>
            <person name="Labutti K."/>
            <person name="Pangilinan J."/>
            <person name="Lipzen A."/>
            <person name="Riley R."/>
            <person name="Andreopoulos W."/>
            <person name="He G."/>
            <person name="Johnson J."/>
            <person name="Barry K.W."/>
            <person name="Grigoriev I.V."/>
            <person name="Nagy L."/>
            <person name="Hibbett D."/>
            <person name="Henrissat B."/>
            <person name="Matheny P.B."/>
            <person name="Labbe J."/>
            <person name="Martin F."/>
        </authorList>
    </citation>
    <scope>NUCLEOTIDE SEQUENCE</scope>
    <source>
        <strain evidence="1">FP105234-sp</strain>
    </source>
</reference>
<evidence type="ECO:0000313" key="1">
    <source>
        <dbReference type="EMBL" id="KAI0047973.1"/>
    </source>
</evidence>
<sequence length="256" mass="29056">MTHLTTFKWFGNDVEYAGWATPWPILATSCKNLRHVEVYEGANAPIWGTELFELSNLTFFRYVTSPMEGPFIAPDMTRLGTMLTERCPHLQTLYLDFGAIHDEGCLPADIGPSVLNGRWPRLVSLTLHGTMCAPADVVTFLHEHKTLQHVDIDQTVGCKPLLPQDMDDFSEALEQGLECPSDILPNLETLACFPGQAVDILRPMFTKHRAGKIVKLFLKDEGREDDNPRSQEFRGFETTHASKLTVVRQNVWNWKW</sequence>
<gene>
    <name evidence="1" type="ORF">FA95DRAFT_1558506</name>
</gene>
<reference evidence="1" key="2">
    <citation type="journal article" date="2022" name="New Phytol.">
        <title>Evolutionary transition to the ectomycorrhizal habit in the genomes of a hyperdiverse lineage of mushroom-forming fungi.</title>
        <authorList>
            <person name="Looney B."/>
            <person name="Miyauchi S."/>
            <person name="Morin E."/>
            <person name="Drula E."/>
            <person name="Courty P.E."/>
            <person name="Kohler A."/>
            <person name="Kuo A."/>
            <person name="LaButti K."/>
            <person name="Pangilinan J."/>
            <person name="Lipzen A."/>
            <person name="Riley R."/>
            <person name="Andreopoulos W."/>
            <person name="He G."/>
            <person name="Johnson J."/>
            <person name="Nolan M."/>
            <person name="Tritt A."/>
            <person name="Barry K.W."/>
            <person name="Grigoriev I.V."/>
            <person name="Nagy L.G."/>
            <person name="Hibbett D."/>
            <person name="Henrissat B."/>
            <person name="Matheny P.B."/>
            <person name="Labbe J."/>
            <person name="Martin F.M."/>
        </authorList>
    </citation>
    <scope>NUCLEOTIDE SEQUENCE</scope>
    <source>
        <strain evidence="1">FP105234-sp</strain>
    </source>
</reference>
<organism evidence="1 2">
    <name type="scientific">Auriscalpium vulgare</name>
    <dbReference type="NCBI Taxonomy" id="40419"/>
    <lineage>
        <taxon>Eukaryota</taxon>
        <taxon>Fungi</taxon>
        <taxon>Dikarya</taxon>
        <taxon>Basidiomycota</taxon>
        <taxon>Agaricomycotina</taxon>
        <taxon>Agaricomycetes</taxon>
        <taxon>Russulales</taxon>
        <taxon>Auriscalpiaceae</taxon>
        <taxon>Auriscalpium</taxon>
    </lineage>
</organism>